<reference evidence="8 9" key="1">
    <citation type="submission" date="2021-12" db="EMBL/GenBank/DDBJ databases">
        <title>High titer production of polyol ester of fatty acids by Rhodotorula paludigena BS15 towards product separation-free biomass refinery.</title>
        <authorList>
            <person name="Mano J."/>
            <person name="Ono H."/>
            <person name="Tanaka T."/>
            <person name="Naito K."/>
            <person name="Sushida H."/>
            <person name="Ike M."/>
            <person name="Tokuyasu K."/>
            <person name="Kitaoka M."/>
        </authorList>
    </citation>
    <scope>NUCLEOTIDE SEQUENCE [LARGE SCALE GENOMIC DNA]</scope>
    <source>
        <strain evidence="8 9">BS15</strain>
    </source>
</reference>
<keyword evidence="3 6" id="KW-0931">ER-Golgi transport</keyword>
<evidence type="ECO:0000313" key="8">
    <source>
        <dbReference type="EMBL" id="GJN91244.1"/>
    </source>
</evidence>
<comment type="subunit">
    <text evidence="6">Part of the multisubunit transport protein particle (TRAPP) complex.</text>
</comment>
<accession>A0AAV5GMT9</accession>
<protein>
    <recommendedName>
        <fullName evidence="6">Trafficking protein particle complex subunit</fullName>
    </recommendedName>
</protein>
<comment type="similarity">
    <text evidence="5">Belongs to the TRAPP small subunits family. BET5 subfamily.</text>
</comment>
<keyword evidence="1 6" id="KW-0813">Transport</keyword>
<feature type="region of interest" description="Disordered" evidence="7">
    <location>
        <begin position="1"/>
        <end position="58"/>
    </location>
</feature>
<dbReference type="AlphaFoldDB" id="A0AAV5GMT9"/>
<dbReference type="SMART" id="SM01399">
    <property type="entry name" value="Sybindin"/>
    <property type="match status" value="1"/>
</dbReference>
<dbReference type="GO" id="GO:0030008">
    <property type="term" value="C:TRAPP complex"/>
    <property type="evidence" value="ECO:0007669"/>
    <property type="project" value="UniProtKB-UniRule"/>
</dbReference>
<feature type="compositionally biased region" description="Pro residues" evidence="7">
    <location>
        <begin position="1"/>
        <end position="20"/>
    </location>
</feature>
<dbReference type="PANTHER" id="PTHR23249:SF16">
    <property type="entry name" value="TRAFFICKING PROTEIN PARTICLE COMPLEX SUBUNIT 1"/>
    <property type="match status" value="1"/>
</dbReference>
<dbReference type="Gene3D" id="3.30.450.70">
    <property type="match status" value="1"/>
</dbReference>
<dbReference type="Proteomes" id="UP001342314">
    <property type="component" value="Unassembled WGS sequence"/>
</dbReference>
<dbReference type="GO" id="GO:0006888">
    <property type="term" value="P:endoplasmic reticulum to Golgi vesicle-mediated transport"/>
    <property type="evidence" value="ECO:0007669"/>
    <property type="project" value="UniProtKB-UniRule"/>
</dbReference>
<dbReference type="GO" id="GO:0005794">
    <property type="term" value="C:Golgi apparatus"/>
    <property type="evidence" value="ECO:0007669"/>
    <property type="project" value="UniProtKB-SubCell"/>
</dbReference>
<dbReference type="InterPro" id="IPR007233">
    <property type="entry name" value="TRAPPC"/>
</dbReference>
<dbReference type="Pfam" id="PF04099">
    <property type="entry name" value="Sybindin"/>
    <property type="match status" value="1"/>
</dbReference>
<sequence length="177" mass="18919">MRPPPEPGPSTLPRVLPPSAAPTTASAPDDLSSTRPYSVPDALGVNGAAPGAPQPVADAKGKSRLAFDEEAKLVYGVVFSLRNMVAKLSSRGDESFHSVSTSAYKLHYLHTPTSFHFVLVTSPTPTSHRALLRQVYTGPFNEYVVRNPLASLDTQQGARGIDNAPFRRAVDKLLASI</sequence>
<evidence type="ECO:0000256" key="4">
    <source>
        <dbReference type="ARBA" id="ARBA00023034"/>
    </source>
</evidence>
<gene>
    <name evidence="8" type="ORF">Rhopal_004262-T1</name>
</gene>
<organism evidence="8 9">
    <name type="scientific">Rhodotorula paludigena</name>
    <dbReference type="NCBI Taxonomy" id="86838"/>
    <lineage>
        <taxon>Eukaryota</taxon>
        <taxon>Fungi</taxon>
        <taxon>Dikarya</taxon>
        <taxon>Basidiomycota</taxon>
        <taxon>Pucciniomycotina</taxon>
        <taxon>Microbotryomycetes</taxon>
        <taxon>Sporidiobolales</taxon>
        <taxon>Sporidiobolaceae</taxon>
        <taxon>Rhodotorula</taxon>
    </lineage>
</organism>
<evidence type="ECO:0000256" key="2">
    <source>
        <dbReference type="ARBA" id="ARBA00022824"/>
    </source>
</evidence>
<comment type="subcellular location">
    <subcellularLocation>
        <location evidence="6">Endoplasmic reticulum</location>
    </subcellularLocation>
    <subcellularLocation>
        <location evidence="6">Golgi apparatus</location>
        <location evidence="6">cis-Golgi network</location>
    </subcellularLocation>
</comment>
<evidence type="ECO:0000313" key="9">
    <source>
        <dbReference type="Proteomes" id="UP001342314"/>
    </source>
</evidence>
<dbReference type="EMBL" id="BQKY01000008">
    <property type="protein sequence ID" value="GJN91244.1"/>
    <property type="molecule type" value="Genomic_DNA"/>
</dbReference>
<dbReference type="PANTHER" id="PTHR23249">
    <property type="entry name" value="TRAFFICKING PROTEIN PARTICLE COMPLEX SUBUNIT"/>
    <property type="match status" value="1"/>
</dbReference>
<keyword evidence="4 6" id="KW-0333">Golgi apparatus</keyword>
<evidence type="ECO:0000256" key="3">
    <source>
        <dbReference type="ARBA" id="ARBA00022892"/>
    </source>
</evidence>
<dbReference type="SUPFAM" id="SSF64356">
    <property type="entry name" value="SNARE-like"/>
    <property type="match status" value="1"/>
</dbReference>
<evidence type="ECO:0000256" key="7">
    <source>
        <dbReference type="SAM" id="MobiDB-lite"/>
    </source>
</evidence>
<comment type="caution">
    <text evidence="8">The sequence shown here is derived from an EMBL/GenBank/DDBJ whole genome shotgun (WGS) entry which is preliminary data.</text>
</comment>
<dbReference type="GO" id="GO:0005783">
    <property type="term" value="C:endoplasmic reticulum"/>
    <property type="evidence" value="ECO:0007669"/>
    <property type="project" value="UniProtKB-SubCell"/>
</dbReference>
<name>A0AAV5GMT9_9BASI</name>
<keyword evidence="2 6" id="KW-0256">Endoplasmic reticulum</keyword>
<evidence type="ECO:0000256" key="5">
    <source>
        <dbReference type="ARBA" id="ARBA00038167"/>
    </source>
</evidence>
<evidence type="ECO:0000256" key="1">
    <source>
        <dbReference type="ARBA" id="ARBA00022448"/>
    </source>
</evidence>
<proteinExistence type="inferred from homology"/>
<dbReference type="InterPro" id="IPR011012">
    <property type="entry name" value="Longin-like_dom_sf"/>
</dbReference>
<keyword evidence="9" id="KW-1185">Reference proteome</keyword>
<evidence type="ECO:0000256" key="6">
    <source>
        <dbReference type="RuleBase" id="RU366065"/>
    </source>
</evidence>